<accession>A0A101R3J0</accession>
<dbReference type="Proteomes" id="UP000053271">
    <property type="component" value="Unassembled WGS sequence"/>
</dbReference>
<evidence type="ECO:0000313" key="2">
    <source>
        <dbReference type="EMBL" id="KUN41050.1"/>
    </source>
</evidence>
<dbReference type="AlphaFoldDB" id="A0A101R3J0"/>
<feature type="compositionally biased region" description="Low complexity" evidence="1">
    <location>
        <begin position="367"/>
        <end position="384"/>
    </location>
</feature>
<dbReference type="EMBL" id="LMWS01000005">
    <property type="protein sequence ID" value="KUN41050.1"/>
    <property type="molecule type" value="Genomic_DNA"/>
</dbReference>
<dbReference type="GeneID" id="91423783"/>
<protein>
    <submittedName>
        <fullName evidence="2">Uncharacterized protein</fullName>
    </submittedName>
</protein>
<comment type="caution">
    <text evidence="2">The sequence shown here is derived from an EMBL/GenBank/DDBJ whole genome shotgun (WGS) entry which is preliminary data.</text>
</comment>
<keyword evidence="3" id="KW-1185">Reference proteome</keyword>
<proteinExistence type="predicted"/>
<gene>
    <name evidence="2" type="ORF">AQJ30_03970</name>
</gene>
<dbReference type="STRING" id="68231.AQJ30_03970"/>
<feature type="compositionally biased region" description="Low complexity" evidence="1">
    <location>
        <begin position="460"/>
        <end position="472"/>
    </location>
</feature>
<dbReference type="RefSeq" id="WP_067228506.1">
    <property type="nucleotide sequence ID" value="NZ_KQ948549.1"/>
</dbReference>
<feature type="region of interest" description="Disordered" evidence="1">
    <location>
        <begin position="484"/>
        <end position="509"/>
    </location>
</feature>
<feature type="region of interest" description="Disordered" evidence="1">
    <location>
        <begin position="367"/>
        <end position="428"/>
    </location>
</feature>
<evidence type="ECO:0000313" key="3">
    <source>
        <dbReference type="Proteomes" id="UP000053271"/>
    </source>
</evidence>
<feature type="region of interest" description="Disordered" evidence="1">
    <location>
        <begin position="446"/>
        <end position="472"/>
    </location>
</feature>
<evidence type="ECO:0000256" key="1">
    <source>
        <dbReference type="SAM" id="MobiDB-lite"/>
    </source>
</evidence>
<reference evidence="2 3" key="1">
    <citation type="submission" date="2015-10" db="EMBL/GenBank/DDBJ databases">
        <title>Draft genome sequence of Streptomyces longwoodensis DSM 41677, type strain for the species Streptomyces longwoodensis.</title>
        <authorList>
            <person name="Ruckert C."/>
            <person name="Winkler A."/>
            <person name="Kalinowski J."/>
            <person name="Kampfer P."/>
            <person name="Glaeser S."/>
        </authorList>
    </citation>
    <scope>NUCLEOTIDE SEQUENCE [LARGE SCALE GENOMIC DNA]</scope>
    <source>
        <strain evidence="2 3">DSM 41677</strain>
    </source>
</reference>
<organism evidence="2 3">
    <name type="scientific">Streptomyces longwoodensis</name>
    <dbReference type="NCBI Taxonomy" id="68231"/>
    <lineage>
        <taxon>Bacteria</taxon>
        <taxon>Bacillati</taxon>
        <taxon>Actinomycetota</taxon>
        <taxon>Actinomycetes</taxon>
        <taxon>Kitasatosporales</taxon>
        <taxon>Streptomycetaceae</taxon>
        <taxon>Streptomyces</taxon>
    </lineage>
</organism>
<sequence length="631" mass="65562">MSTQLHAVLDATEITQAVQDLGHSVTLIAHKTTVVRLYVSGTSGPAAQIRGVIAVRRSDAGPATTVTSVNAITLDPAHSPDLATRRGDADLSLNFFLPAGLTTEGESTISAVRVVDAASGTPLPLTGPAGPTVRFQAGPPLRVRILGIRYAYGTPPTVRAPRDLDYRALISWLTRAYPVPEVISTQAVVDASAAPDFTSDDVNAQLAALRALDMSAGGDQHTHYYGMVADSGFFMRGSAAGIPATVASGPTGPATFGWDFDGVYGDWYGGHELGHTFGRKHPGFCTESPDDLLQFPFQHGQLGDATHAFVGFDVGDPALNLPMRAIPGEQWHDVMTYCDRQWISSYTYEGIRQRLLAEDALLAGAGPAAGPAVAPEPPRVAVGSAGPGGSGGRPDDRYPTRRATVVTPPRANSDAEAGPGPDGPSEAYVSVVGTVNLTQRNGGIRYVNPVEPHAAPPSDPASAGPAPDGAEGPTAVLRIVQSGGAPPEEVTVPVRLNSEPDPGTDRTGLIDAVAPAGTAPEAIELVLDGQVVDTFRPAGPPPALRSARHSGTEDGALGMALEFDASPEPGQTYSAQVSSDGGRTWHTVGVGLKDPTVQLDRHLLRHSTDVRLRITTTNGFSSTTAETSVAG</sequence>
<name>A0A101R3J0_9ACTN</name>